<dbReference type="PRINTS" id="PR00081">
    <property type="entry name" value="GDHRDH"/>
</dbReference>
<evidence type="ECO:0000256" key="5">
    <source>
        <dbReference type="ARBA" id="ARBA00022857"/>
    </source>
</evidence>
<dbReference type="CDD" id="cd08939">
    <property type="entry name" value="KDSR-like_SDR_c"/>
    <property type="match status" value="1"/>
</dbReference>
<keyword evidence="4" id="KW-0256">Endoplasmic reticulum</keyword>
<dbReference type="GO" id="GO:0005789">
    <property type="term" value="C:endoplasmic reticulum membrane"/>
    <property type="evidence" value="ECO:0007669"/>
    <property type="project" value="TreeGrafter"/>
</dbReference>
<evidence type="ECO:0000259" key="12">
    <source>
        <dbReference type="SMART" id="SM00822"/>
    </source>
</evidence>
<comment type="pathway">
    <text evidence="2">Lipid metabolism; sphingolipid metabolism.</text>
</comment>
<evidence type="ECO:0000256" key="3">
    <source>
        <dbReference type="ARBA" id="ARBA00004991"/>
    </source>
</evidence>
<keyword evidence="5" id="KW-0521">NADP</keyword>
<accession>A0AAF0EAD8</accession>
<dbReference type="AlphaFoldDB" id="A0AAF0EAD8"/>
<evidence type="ECO:0000256" key="7">
    <source>
        <dbReference type="ARBA" id="ARBA00023002"/>
    </source>
</evidence>
<dbReference type="InterPro" id="IPR002347">
    <property type="entry name" value="SDR_fam"/>
</dbReference>
<dbReference type="InterPro" id="IPR036291">
    <property type="entry name" value="NAD(P)-bd_dom_sf"/>
</dbReference>
<name>A0AAF0EAD8_9BASI</name>
<evidence type="ECO:0000256" key="8">
    <source>
        <dbReference type="ARBA" id="ARBA00023098"/>
    </source>
</evidence>
<dbReference type="GO" id="GO:0030148">
    <property type="term" value="P:sphingolipid biosynthetic process"/>
    <property type="evidence" value="ECO:0007669"/>
    <property type="project" value="InterPro"/>
</dbReference>
<dbReference type="PANTHER" id="PTHR43550">
    <property type="entry name" value="3-KETODIHYDROSPHINGOSINE REDUCTASE"/>
    <property type="match status" value="1"/>
</dbReference>
<organism evidence="13 14">
    <name type="scientific">Malassezia equina</name>
    <dbReference type="NCBI Taxonomy" id="1381935"/>
    <lineage>
        <taxon>Eukaryota</taxon>
        <taxon>Fungi</taxon>
        <taxon>Dikarya</taxon>
        <taxon>Basidiomycota</taxon>
        <taxon>Ustilaginomycotina</taxon>
        <taxon>Malasseziomycetes</taxon>
        <taxon>Malasseziales</taxon>
        <taxon>Malasseziaceae</taxon>
        <taxon>Malassezia</taxon>
    </lineage>
</organism>
<dbReference type="SMART" id="SM00822">
    <property type="entry name" value="PKS_KR"/>
    <property type="match status" value="1"/>
</dbReference>
<keyword evidence="6" id="KW-0746">Sphingolipid metabolism</keyword>
<comment type="function">
    <text evidence="10">Catalyzes the reduction of 3'-oxosphinganine (3-ketodihydrosphingosine/KDS) to sphinganine (dihydrosphingosine/DHS), the second step of de novo sphingolipid biosynthesis.</text>
</comment>
<dbReference type="Proteomes" id="UP001214415">
    <property type="component" value="Chromosome 2"/>
</dbReference>
<dbReference type="Gene3D" id="3.40.50.720">
    <property type="entry name" value="NAD(P)-binding Rossmann-like Domain"/>
    <property type="match status" value="1"/>
</dbReference>
<dbReference type="FunFam" id="3.40.50.720:FF:000468">
    <property type="entry name" value="Short-chain dehydrogenase, putative"/>
    <property type="match status" value="1"/>
</dbReference>
<dbReference type="PANTHER" id="PTHR43550:SF3">
    <property type="entry name" value="3-KETODIHYDROSPHINGOSINE REDUCTASE"/>
    <property type="match status" value="1"/>
</dbReference>
<dbReference type="InterPro" id="IPR045022">
    <property type="entry name" value="KDSR-like"/>
</dbReference>
<feature type="domain" description="Ketoreductase" evidence="12">
    <location>
        <begin position="6"/>
        <end position="170"/>
    </location>
</feature>
<dbReference type="InterPro" id="IPR057326">
    <property type="entry name" value="KR_dom"/>
</dbReference>
<keyword evidence="8" id="KW-0443">Lipid metabolism</keyword>
<comment type="pathway">
    <text evidence="3">Sphingolipid metabolism.</text>
</comment>
<dbReference type="SUPFAM" id="SSF51735">
    <property type="entry name" value="NAD(P)-binding Rossmann-fold domains"/>
    <property type="match status" value="1"/>
</dbReference>
<evidence type="ECO:0000256" key="10">
    <source>
        <dbReference type="ARBA" id="ARBA00044737"/>
    </source>
</evidence>
<comment type="subcellular location">
    <subcellularLocation>
        <location evidence="1">Endoplasmic reticulum</location>
    </subcellularLocation>
</comment>
<evidence type="ECO:0000256" key="9">
    <source>
        <dbReference type="ARBA" id="ARBA00026112"/>
    </source>
</evidence>
<dbReference type="EMBL" id="CP119901">
    <property type="protein sequence ID" value="WFD22093.1"/>
    <property type="molecule type" value="Genomic_DNA"/>
</dbReference>
<sequence>MSTDIENVLVTGGSQGLGLALAKLLAERGAHVVLCSRSESKLQAALEAVELSYVVADVSTFEGAAKAVAQCPFVPSAVFCCAGGAKPGFFLEQNEADFQQGVKLDYWTALATSHAAAASMKQHGVHGKIVFVSSVLGFMGMVGYAQYSPMKYAIRGTCLGDVSHSGLAECLRMELLLHGIQVHCYFPATILSPGFEEENKTKPSLTKEIEGTDEGQTPEQCAAHLLRGIERHYFSVTDGLIGSWMRIASNGCAPGQDWLSDSLLLLPARPSHW</sequence>
<reference evidence="13" key="1">
    <citation type="submission" date="2023-03" db="EMBL/GenBank/DDBJ databases">
        <title>Mating type loci evolution in Malassezia.</title>
        <authorList>
            <person name="Coelho M.A."/>
        </authorList>
    </citation>
    <scope>NUCLEOTIDE SEQUENCE</scope>
    <source>
        <strain evidence="13">CBS 12830</strain>
    </source>
</reference>
<gene>
    <name evidence="13" type="ORF">MEQU1_000755</name>
</gene>
<evidence type="ECO:0000313" key="13">
    <source>
        <dbReference type="EMBL" id="WFD22093.1"/>
    </source>
</evidence>
<evidence type="ECO:0000256" key="11">
    <source>
        <dbReference type="ARBA" id="ARBA00048930"/>
    </source>
</evidence>
<evidence type="ECO:0000256" key="1">
    <source>
        <dbReference type="ARBA" id="ARBA00004240"/>
    </source>
</evidence>
<dbReference type="EC" id="1.1.1.102" evidence="9"/>
<evidence type="ECO:0000256" key="4">
    <source>
        <dbReference type="ARBA" id="ARBA00022824"/>
    </source>
</evidence>
<dbReference type="Pfam" id="PF00106">
    <property type="entry name" value="adh_short"/>
    <property type="match status" value="1"/>
</dbReference>
<dbReference type="GO" id="GO:0047560">
    <property type="term" value="F:3-dehydrosphinganine reductase activity"/>
    <property type="evidence" value="ECO:0007669"/>
    <property type="project" value="UniProtKB-EC"/>
</dbReference>
<evidence type="ECO:0000256" key="6">
    <source>
        <dbReference type="ARBA" id="ARBA00022919"/>
    </source>
</evidence>
<proteinExistence type="predicted"/>
<protein>
    <recommendedName>
        <fullName evidence="9">3-dehydrosphinganine reductase</fullName>
        <ecNumber evidence="9">1.1.1.102</ecNumber>
    </recommendedName>
</protein>
<dbReference type="GO" id="GO:0006666">
    <property type="term" value="P:3-keto-sphinganine metabolic process"/>
    <property type="evidence" value="ECO:0007669"/>
    <property type="project" value="InterPro"/>
</dbReference>
<evidence type="ECO:0000313" key="14">
    <source>
        <dbReference type="Proteomes" id="UP001214415"/>
    </source>
</evidence>
<evidence type="ECO:0000256" key="2">
    <source>
        <dbReference type="ARBA" id="ARBA00004760"/>
    </source>
</evidence>
<comment type="catalytic activity">
    <reaction evidence="11">
        <text>sphinganine + NADP(+) = 3-oxosphinganine + NADPH + H(+)</text>
        <dbReference type="Rhea" id="RHEA:22640"/>
        <dbReference type="ChEBI" id="CHEBI:15378"/>
        <dbReference type="ChEBI" id="CHEBI:57783"/>
        <dbReference type="ChEBI" id="CHEBI:57817"/>
        <dbReference type="ChEBI" id="CHEBI:58299"/>
        <dbReference type="ChEBI" id="CHEBI:58349"/>
        <dbReference type="EC" id="1.1.1.102"/>
    </reaction>
    <physiologicalReaction direction="right-to-left" evidence="11">
        <dbReference type="Rhea" id="RHEA:22642"/>
    </physiologicalReaction>
</comment>
<keyword evidence="14" id="KW-1185">Reference proteome</keyword>
<keyword evidence="7" id="KW-0560">Oxidoreductase</keyword>